<dbReference type="PANTHER" id="PTHR14859:SF1">
    <property type="entry name" value="PGAP2-INTERACTING PROTEIN"/>
    <property type="match status" value="1"/>
</dbReference>
<dbReference type="GO" id="GO:0016020">
    <property type="term" value="C:membrane"/>
    <property type="evidence" value="ECO:0007669"/>
    <property type="project" value="GOC"/>
</dbReference>
<dbReference type="InterPro" id="IPR051916">
    <property type="entry name" value="GPI-anchor_lipid_remodeler"/>
</dbReference>
<dbReference type="PANTHER" id="PTHR14859">
    <property type="entry name" value="CALCOFLUOR WHITE HYPERSENSITIVE PROTEIN PRECURSOR"/>
    <property type="match status" value="1"/>
</dbReference>
<evidence type="ECO:0000313" key="2">
    <source>
        <dbReference type="EMBL" id="OGE86014.1"/>
    </source>
</evidence>
<gene>
    <name evidence="2" type="ORF">A3J48_03200</name>
</gene>
<reference evidence="2 3" key="1">
    <citation type="journal article" date="2016" name="Nat. Commun.">
        <title>Thousands of microbial genomes shed light on interconnected biogeochemical processes in an aquifer system.</title>
        <authorList>
            <person name="Anantharaman K."/>
            <person name="Brown C.T."/>
            <person name="Hug L.A."/>
            <person name="Sharon I."/>
            <person name="Castelle C.J."/>
            <person name="Probst A.J."/>
            <person name="Thomas B.C."/>
            <person name="Singh A."/>
            <person name="Wilkins M.J."/>
            <person name="Karaoz U."/>
            <person name="Brodie E.L."/>
            <person name="Williams K.H."/>
            <person name="Hubbard S.S."/>
            <person name="Banfield J.F."/>
        </authorList>
    </citation>
    <scope>NUCLEOTIDE SEQUENCE [LARGE SCALE GENOMIC DNA]</scope>
</reference>
<dbReference type="InterPro" id="IPR036691">
    <property type="entry name" value="Endo/exonu/phosph_ase_sf"/>
</dbReference>
<dbReference type="GO" id="GO:0006506">
    <property type="term" value="P:GPI anchor biosynthetic process"/>
    <property type="evidence" value="ECO:0007669"/>
    <property type="project" value="TreeGrafter"/>
</dbReference>
<evidence type="ECO:0000259" key="1">
    <source>
        <dbReference type="Pfam" id="PF03372"/>
    </source>
</evidence>
<dbReference type="AlphaFoldDB" id="A0A1F5P8A8"/>
<dbReference type="InterPro" id="IPR005135">
    <property type="entry name" value="Endo/exonuclease/phosphatase"/>
</dbReference>
<dbReference type="SUPFAM" id="SSF56219">
    <property type="entry name" value="DNase I-like"/>
    <property type="match status" value="1"/>
</dbReference>
<dbReference type="Gene3D" id="3.60.10.10">
    <property type="entry name" value="Endonuclease/exonuclease/phosphatase"/>
    <property type="match status" value="1"/>
</dbReference>
<evidence type="ECO:0000313" key="3">
    <source>
        <dbReference type="Proteomes" id="UP000176786"/>
    </source>
</evidence>
<name>A0A1F5P8A8_9BACT</name>
<comment type="caution">
    <text evidence="2">The sequence shown here is derived from an EMBL/GenBank/DDBJ whole genome shotgun (WGS) entry which is preliminary data.</text>
</comment>
<sequence length="229" mass="26024">MKVKVLSWNIWVFGNFKQVADFLRQAEADIICLQEVQADDPDRDLIKYLTGQGFYCAFVPVKKEWGSKVWNDGPAVFSRYPIIKKENYFLSEKSARAAVRADIQIDDKVLHVFSAHLIHTHQQQSDVQEEQGRNLISHLTDSDTLIMGDFNATPESAIIKTLREKFIDADPASIPTWSVYPKGCPTCDPQEVNIRLDYIFTTPDIRAANFKVQASKASDHLPVSAFIEF</sequence>
<organism evidence="2 3">
    <name type="scientific">Candidatus Doudnabacteria bacterium RIFCSPHIGHO2_02_FULL_46_11</name>
    <dbReference type="NCBI Taxonomy" id="1817832"/>
    <lineage>
        <taxon>Bacteria</taxon>
        <taxon>Candidatus Doudnaibacteriota</taxon>
    </lineage>
</organism>
<dbReference type="EMBL" id="MFES01000016">
    <property type="protein sequence ID" value="OGE86014.1"/>
    <property type="molecule type" value="Genomic_DNA"/>
</dbReference>
<feature type="domain" description="Endonuclease/exonuclease/phosphatase" evidence="1">
    <location>
        <begin position="6"/>
        <end position="220"/>
    </location>
</feature>
<dbReference type="GO" id="GO:0003824">
    <property type="term" value="F:catalytic activity"/>
    <property type="evidence" value="ECO:0007669"/>
    <property type="project" value="InterPro"/>
</dbReference>
<accession>A0A1F5P8A8</accession>
<dbReference type="STRING" id="1817832.A3J48_03200"/>
<dbReference type="Pfam" id="PF03372">
    <property type="entry name" value="Exo_endo_phos"/>
    <property type="match status" value="1"/>
</dbReference>
<dbReference type="Proteomes" id="UP000176786">
    <property type="component" value="Unassembled WGS sequence"/>
</dbReference>
<protein>
    <recommendedName>
        <fullName evidence="1">Endonuclease/exonuclease/phosphatase domain-containing protein</fullName>
    </recommendedName>
</protein>
<proteinExistence type="predicted"/>